<dbReference type="RefSeq" id="WP_131633816.1">
    <property type="nucleotide sequence ID" value="NZ_DAIRKK010000006.1"/>
</dbReference>
<evidence type="ECO:0000259" key="10">
    <source>
        <dbReference type="Pfam" id="PF13505"/>
    </source>
</evidence>
<evidence type="ECO:0000256" key="9">
    <source>
        <dbReference type="SAM" id="MobiDB-lite"/>
    </source>
</evidence>
<organism evidence="11 12">
    <name type="scientific">Enterobacter wuhouensis</name>
    <dbReference type="NCBI Taxonomy" id="2529381"/>
    <lineage>
        <taxon>Bacteria</taxon>
        <taxon>Pseudomonadati</taxon>
        <taxon>Pseudomonadota</taxon>
        <taxon>Gammaproteobacteria</taxon>
        <taxon>Enterobacterales</taxon>
        <taxon>Enterobacteriaceae</taxon>
        <taxon>Enterobacter</taxon>
    </lineage>
</organism>
<evidence type="ECO:0000313" key="11">
    <source>
        <dbReference type="EMBL" id="TCB93317.1"/>
    </source>
</evidence>
<dbReference type="GO" id="GO:0009279">
    <property type="term" value="C:cell outer membrane"/>
    <property type="evidence" value="ECO:0007669"/>
    <property type="project" value="UniProtKB-SubCell"/>
</dbReference>
<evidence type="ECO:0000256" key="6">
    <source>
        <dbReference type="ARBA" id="ARBA00022729"/>
    </source>
</evidence>
<feature type="region of interest" description="Disordered" evidence="9">
    <location>
        <begin position="60"/>
        <end position="79"/>
    </location>
</feature>
<reference evidence="11 12" key="1">
    <citation type="submission" date="2019-02" db="EMBL/GenBank/DDBJ databases">
        <title>The draft genome of Enterobacter spp. strains.</title>
        <authorList>
            <person name="Wang C."/>
            <person name="Feng Y."/>
            <person name="Zong Z."/>
        </authorList>
    </citation>
    <scope>NUCLEOTIDE SEQUENCE [LARGE SCALE GENOMIC DNA]</scope>
    <source>
        <strain evidence="11 12">WCHEW120002</strain>
    </source>
</reference>
<evidence type="ECO:0000256" key="1">
    <source>
        <dbReference type="ARBA" id="ARBA00004571"/>
    </source>
</evidence>
<dbReference type="InterPro" id="IPR051723">
    <property type="entry name" value="Bact_OM_Invasion-Related"/>
</dbReference>
<dbReference type="Gene3D" id="2.40.160.20">
    <property type="match status" value="1"/>
</dbReference>
<name>A0A4R0GAB6_9ENTR</name>
<evidence type="ECO:0000256" key="3">
    <source>
        <dbReference type="ARBA" id="ARBA00020573"/>
    </source>
</evidence>
<dbReference type="AlphaFoldDB" id="A0A4R0GAB6"/>
<evidence type="ECO:0000256" key="7">
    <source>
        <dbReference type="ARBA" id="ARBA00023136"/>
    </source>
</evidence>
<evidence type="ECO:0000256" key="4">
    <source>
        <dbReference type="ARBA" id="ARBA00022452"/>
    </source>
</evidence>
<dbReference type="PANTHER" id="PTHR35892">
    <property type="entry name" value="OUTER MEMBRANE PROTEIN PAGN-RELATED"/>
    <property type="match status" value="1"/>
</dbReference>
<evidence type="ECO:0000256" key="5">
    <source>
        <dbReference type="ARBA" id="ARBA00022692"/>
    </source>
</evidence>
<evidence type="ECO:0000256" key="8">
    <source>
        <dbReference type="ARBA" id="ARBA00023237"/>
    </source>
</evidence>
<evidence type="ECO:0000313" key="12">
    <source>
        <dbReference type="Proteomes" id="UP000291424"/>
    </source>
</evidence>
<dbReference type="GO" id="GO:0044384">
    <property type="term" value="C:host outer membrane"/>
    <property type="evidence" value="ECO:0007669"/>
    <property type="project" value="InterPro"/>
</dbReference>
<gene>
    <name evidence="11" type="ORF">E0L20_09965</name>
</gene>
<dbReference type="PANTHER" id="PTHR35892:SF3">
    <property type="entry name" value="OUTER MEMBRANE PROTEIN X"/>
    <property type="match status" value="1"/>
</dbReference>
<dbReference type="InterPro" id="IPR027385">
    <property type="entry name" value="Beta-barrel_OMP"/>
</dbReference>
<sequence length="138" mass="15705">MFSVLYSKNGTSKRAESGSQFSFNTQYLSLSAGPAWRINPYVSVYGLVGASSLRSDLEYRTPSQRKVRKKSKRRLRAKPRSRGSIHHVHEFSSDYGLVGGVGVQFNLSKNLVLDTSWEYSWLRNNRISSWGMGLGYRF</sequence>
<keyword evidence="7" id="KW-0472">Membrane</keyword>
<comment type="subcellular location">
    <subcellularLocation>
        <location evidence="1">Cell outer membrane</location>
        <topology evidence="1">Multi-pass membrane protein</topology>
    </subcellularLocation>
</comment>
<comment type="similarity">
    <text evidence="2">Belongs to the outer membrane OOP (TC 1.B.6) superfamily. OmpX family.</text>
</comment>
<dbReference type="PROSITE" id="PS00695">
    <property type="entry name" value="ENT_VIR_OMP_2"/>
    <property type="match status" value="1"/>
</dbReference>
<keyword evidence="8" id="KW-0998">Cell outer membrane</keyword>
<accession>A0A4R0GAB6</accession>
<dbReference type="InterPro" id="IPR000758">
    <property type="entry name" value="Enterovir_OMP"/>
</dbReference>
<dbReference type="OrthoDB" id="5873117at2"/>
<dbReference type="Pfam" id="PF13505">
    <property type="entry name" value="OMP_b-brl"/>
    <property type="match status" value="1"/>
</dbReference>
<dbReference type="Proteomes" id="UP000291424">
    <property type="component" value="Unassembled WGS sequence"/>
</dbReference>
<dbReference type="EMBL" id="SJOO01000003">
    <property type="protein sequence ID" value="TCB93317.1"/>
    <property type="molecule type" value="Genomic_DNA"/>
</dbReference>
<keyword evidence="6" id="KW-0732">Signal</keyword>
<protein>
    <recommendedName>
        <fullName evidence="3">Outer membrane protein X</fullName>
    </recommendedName>
</protein>
<feature type="compositionally biased region" description="Basic residues" evidence="9">
    <location>
        <begin position="63"/>
        <end position="79"/>
    </location>
</feature>
<feature type="domain" description="Outer membrane protein beta-barrel" evidence="10">
    <location>
        <begin position="7"/>
        <end position="138"/>
    </location>
</feature>
<evidence type="ECO:0000256" key="2">
    <source>
        <dbReference type="ARBA" id="ARBA00011041"/>
    </source>
</evidence>
<dbReference type="InterPro" id="IPR011250">
    <property type="entry name" value="OMP/PagP_B-barrel"/>
</dbReference>
<dbReference type="SUPFAM" id="SSF56925">
    <property type="entry name" value="OMPA-like"/>
    <property type="match status" value="1"/>
</dbReference>
<comment type="caution">
    <text evidence="11">The sequence shown here is derived from an EMBL/GenBank/DDBJ whole genome shotgun (WGS) entry which is preliminary data.</text>
</comment>
<proteinExistence type="inferred from homology"/>
<keyword evidence="4" id="KW-1134">Transmembrane beta strand</keyword>
<keyword evidence="5" id="KW-0812">Transmembrane</keyword>